<proteinExistence type="predicted"/>
<reference evidence="2" key="1">
    <citation type="journal article" date="2014" name="Int. J. Syst. Evol. Microbiol.">
        <title>Complete genome sequence of Corynebacterium casei LMG S-19264T (=DSM 44701T), isolated from a smear-ripened cheese.</title>
        <authorList>
            <consortium name="US DOE Joint Genome Institute (JGI-PGF)"/>
            <person name="Walter F."/>
            <person name="Albersmeier A."/>
            <person name="Kalinowski J."/>
            <person name="Ruckert C."/>
        </authorList>
    </citation>
    <scope>NUCLEOTIDE SEQUENCE</scope>
    <source>
        <strain evidence="2">CGMCC 1.12214</strain>
    </source>
</reference>
<evidence type="ECO:0000313" key="3">
    <source>
        <dbReference type="Proteomes" id="UP000603912"/>
    </source>
</evidence>
<dbReference type="SUPFAM" id="SSF53955">
    <property type="entry name" value="Lysozyme-like"/>
    <property type="match status" value="1"/>
</dbReference>
<evidence type="ECO:0008006" key="4">
    <source>
        <dbReference type="Google" id="ProtNLM"/>
    </source>
</evidence>
<accession>A0A917MIF1</accession>
<sequence>MFLFTTPAVTPEPRPLAPAAQTPVVDAIKTGSAQTGTDFGYLLQTAQRESSLVPDAKAKNSSATGLFQFIEQTWLGLVKSKGASYGLGAEAQAISEGRSGRLDVADPAAKQQILGLRNDPRTAALMAGEFTRQNAATLASALGRQPTSGELYAAHFMGAGGAAELARRAQTTPQAVAAEVFPDQAAANKAVFTDKATGRPKTVSELYASLVKTPAAADPISSDPSTWAAAQPATLATAYARQDGPRMHGLFRTEGDRSPMNQTVAKLWTGLPSSRAASDAPSYFPRTASLAKATATDAVAAAPMGAAPASGASAGLTVPLPPERPPEFSIRPAVARHQRAPLDLLSFRVKGAS</sequence>
<comment type="caution">
    <text evidence="2">The sequence shown here is derived from an EMBL/GenBank/DDBJ whole genome shotgun (WGS) entry which is preliminary data.</text>
</comment>
<keyword evidence="3" id="KW-1185">Reference proteome</keyword>
<evidence type="ECO:0000313" key="2">
    <source>
        <dbReference type="EMBL" id="GGH25731.1"/>
    </source>
</evidence>
<dbReference type="InterPro" id="IPR023346">
    <property type="entry name" value="Lysozyme-like_dom_sf"/>
</dbReference>
<dbReference type="AlphaFoldDB" id="A0A917MIF1"/>
<name>A0A917MIF1_9HYPH</name>
<organism evidence="2 3">
    <name type="scientific">Alsobacter metallidurans</name>
    <dbReference type="NCBI Taxonomy" id="340221"/>
    <lineage>
        <taxon>Bacteria</taxon>
        <taxon>Pseudomonadati</taxon>
        <taxon>Pseudomonadota</taxon>
        <taxon>Alphaproteobacteria</taxon>
        <taxon>Hyphomicrobiales</taxon>
        <taxon>Alsobacteraceae</taxon>
        <taxon>Alsobacter</taxon>
    </lineage>
</organism>
<dbReference type="Proteomes" id="UP000603912">
    <property type="component" value="Unassembled WGS sequence"/>
</dbReference>
<feature type="region of interest" description="Disordered" evidence="1">
    <location>
        <begin position="310"/>
        <end position="331"/>
    </location>
</feature>
<dbReference type="EMBL" id="BMES01000002">
    <property type="protein sequence ID" value="GGH25731.1"/>
    <property type="molecule type" value="Genomic_DNA"/>
</dbReference>
<protein>
    <recommendedName>
        <fullName evidence="4">Transglycosylase SLT domain-containing protein</fullName>
    </recommendedName>
</protein>
<gene>
    <name evidence="2" type="ORF">GCM10007036_33030</name>
</gene>
<reference evidence="2" key="2">
    <citation type="submission" date="2020-09" db="EMBL/GenBank/DDBJ databases">
        <authorList>
            <person name="Sun Q."/>
            <person name="Zhou Y."/>
        </authorList>
    </citation>
    <scope>NUCLEOTIDE SEQUENCE</scope>
    <source>
        <strain evidence="2">CGMCC 1.12214</strain>
    </source>
</reference>
<dbReference type="RefSeq" id="WP_244643898.1">
    <property type="nucleotide sequence ID" value="NZ_BMES01000002.1"/>
</dbReference>
<dbReference type="Gene3D" id="1.10.530.10">
    <property type="match status" value="1"/>
</dbReference>
<evidence type="ECO:0000256" key="1">
    <source>
        <dbReference type="SAM" id="MobiDB-lite"/>
    </source>
</evidence>